<geneLocation type="plasmid" evidence="3">
    <name>psv326-1</name>
</geneLocation>
<evidence type="ECO:0000313" key="2">
    <source>
        <dbReference type="EMBL" id="QLJ53527.1"/>
    </source>
</evidence>
<keyword evidence="1" id="KW-0812">Transmembrane</keyword>
<gene>
    <name evidence="2" type="ORF">Sv326_1352</name>
</gene>
<keyword evidence="1" id="KW-1133">Transmembrane helix</keyword>
<keyword evidence="1" id="KW-0472">Membrane</keyword>
<reference evidence="3" key="1">
    <citation type="submission" date="2020-07" db="EMBL/GenBank/DDBJ databases">
        <title>Metabolic diversity and evolutionary history of the archaeal phylum ###Micrarchaeota### uncovered from a freshwater lake metagenome.</title>
        <authorList>
            <person name="Kadnikov V.V."/>
            <person name="Savvichev A.S."/>
            <person name="Mardanov A.V."/>
            <person name="Beletsky A.V."/>
            <person name="Chupakov A.V."/>
            <person name="Kokryatskaya N.M."/>
            <person name="Pimenov N.V."/>
            <person name="Ravin N.V."/>
        </authorList>
    </citation>
    <scope>NUCLEOTIDE SEQUENCE [LARGE SCALE GENOMIC DNA]</scope>
    <source>
        <plasmid evidence="3">psv326-1</plasmid>
    </source>
</reference>
<name>A0A7D5XQG3_FERL1</name>
<dbReference type="KEGG" id="flt:Sv326_1352"/>
<accession>A0A7D5XQG3</accession>
<proteinExistence type="predicted"/>
<protein>
    <submittedName>
        <fullName evidence="2">Uncharacterized protein</fullName>
    </submittedName>
</protein>
<feature type="transmembrane region" description="Helical" evidence="1">
    <location>
        <begin position="173"/>
        <end position="190"/>
    </location>
</feature>
<dbReference type="EMBL" id="CP058999">
    <property type="protein sequence ID" value="QLJ53527.1"/>
    <property type="molecule type" value="Genomic_DNA"/>
</dbReference>
<dbReference type="Proteomes" id="UP000510821">
    <property type="component" value="Plasmid pSv326-1"/>
</dbReference>
<dbReference type="AlphaFoldDB" id="A0A7D5XQG3"/>
<evidence type="ECO:0000256" key="1">
    <source>
        <dbReference type="SAM" id="Phobius"/>
    </source>
</evidence>
<keyword evidence="2" id="KW-0614">Plasmid</keyword>
<sequence length="204" mass="22359">MRKEFAVLLCMVGMVSAVQMMATPNATIYLNPTAGATTQYNITIFGNDENKIVNVSIMLDGDAREYATVQETLVMEANPSGKCCGWYPIMLVVSIPENFTDEIDGKLFAVVKQCEGTTGSCADMALMKHLVLRPEEAMKATPEAEIPPENKTISDVKPISSENASVDSFDNRIWVAVLIVLILTVAYSIIKTELGSEVKKDEKR</sequence>
<organism evidence="2 3">
    <name type="scientific">Fermentimicrarchaeum limneticum</name>
    <dbReference type="NCBI Taxonomy" id="2795018"/>
    <lineage>
        <taxon>Archaea</taxon>
        <taxon>Candidatus Micrarchaeota</taxon>
        <taxon>Candidatus Fermentimicrarchaeales</taxon>
        <taxon>Candidatus Fermentimicrarchaeaceae</taxon>
        <taxon>Candidatus Fermentimicrarchaeum</taxon>
    </lineage>
</organism>
<evidence type="ECO:0000313" key="3">
    <source>
        <dbReference type="Proteomes" id="UP000510821"/>
    </source>
</evidence>